<keyword evidence="1" id="KW-0805">Transcription regulation</keyword>
<dbReference type="KEGG" id="aau:AAur_2055"/>
<proteinExistence type="predicted"/>
<dbReference type="PANTHER" id="PTHR44846:SF1">
    <property type="entry name" value="MANNOSYL-D-GLYCERATE TRANSPORT_METABOLISM SYSTEM REPRESSOR MNGR-RELATED"/>
    <property type="match status" value="1"/>
</dbReference>
<dbReference type="SMART" id="SM00866">
    <property type="entry name" value="UTRA"/>
    <property type="match status" value="1"/>
</dbReference>
<name>A1R6D7_PAEAT</name>
<evidence type="ECO:0000313" key="5">
    <source>
        <dbReference type="EMBL" id="ABM07212.1"/>
    </source>
</evidence>
<evidence type="ECO:0000256" key="1">
    <source>
        <dbReference type="ARBA" id="ARBA00023015"/>
    </source>
</evidence>
<dbReference type="AlphaFoldDB" id="A1R6D7"/>
<dbReference type="GO" id="GO:0003700">
    <property type="term" value="F:DNA-binding transcription factor activity"/>
    <property type="evidence" value="ECO:0007669"/>
    <property type="project" value="InterPro"/>
</dbReference>
<evidence type="ECO:0000313" key="6">
    <source>
        <dbReference type="Proteomes" id="UP000000637"/>
    </source>
</evidence>
<organism evidence="5 6">
    <name type="scientific">Paenarthrobacter aurescens (strain TC1)</name>
    <dbReference type="NCBI Taxonomy" id="290340"/>
    <lineage>
        <taxon>Bacteria</taxon>
        <taxon>Bacillati</taxon>
        <taxon>Actinomycetota</taxon>
        <taxon>Actinomycetes</taxon>
        <taxon>Micrococcales</taxon>
        <taxon>Micrococcaceae</taxon>
        <taxon>Paenarthrobacter</taxon>
    </lineage>
</organism>
<accession>A1R6D7</accession>
<keyword evidence="3" id="KW-0804">Transcription</keyword>
<keyword evidence="2" id="KW-0238">DNA-binding</keyword>
<dbReference type="PROSITE" id="PS50949">
    <property type="entry name" value="HTH_GNTR"/>
    <property type="match status" value="1"/>
</dbReference>
<dbReference type="SUPFAM" id="SSF46785">
    <property type="entry name" value="Winged helix' DNA-binding domain"/>
    <property type="match status" value="1"/>
</dbReference>
<dbReference type="PRINTS" id="PR00035">
    <property type="entry name" value="HTHGNTR"/>
</dbReference>
<dbReference type="GO" id="GO:0003677">
    <property type="term" value="F:DNA binding"/>
    <property type="evidence" value="ECO:0007669"/>
    <property type="project" value="UniProtKB-KW"/>
</dbReference>
<reference evidence="5 6" key="1">
    <citation type="journal article" date="2006" name="PLoS Genet.">
        <title>Secrets of soil survival revealed by the genome sequence of Arthrobacter aurescens TC1.</title>
        <authorList>
            <person name="Mongodin E.F."/>
            <person name="Shapir N."/>
            <person name="Daugherty S.C."/>
            <person name="DeBoy R.T."/>
            <person name="Emerson J.B."/>
            <person name="Shvartzbeyn A."/>
            <person name="Radune D."/>
            <person name="Vamathevan J."/>
            <person name="Riggs F."/>
            <person name="Grinberg V."/>
            <person name="Khouri H."/>
            <person name="Wackett L.P."/>
            <person name="Nelson K.E."/>
            <person name="Sadowsky M.J."/>
        </authorList>
    </citation>
    <scope>NUCLEOTIDE SEQUENCE [LARGE SCALE GENOMIC DNA]</scope>
    <source>
        <strain evidence="5 6">TC1</strain>
    </source>
</reference>
<evidence type="ECO:0000259" key="4">
    <source>
        <dbReference type="PROSITE" id="PS50949"/>
    </source>
</evidence>
<dbReference type="SMART" id="SM00345">
    <property type="entry name" value="HTH_GNTR"/>
    <property type="match status" value="1"/>
</dbReference>
<dbReference type="InterPro" id="IPR050679">
    <property type="entry name" value="Bact_HTH_transcr_reg"/>
</dbReference>
<dbReference type="SUPFAM" id="SSF64288">
    <property type="entry name" value="Chorismate lyase-like"/>
    <property type="match status" value="1"/>
</dbReference>
<dbReference type="Gene3D" id="1.10.10.10">
    <property type="entry name" value="Winged helix-like DNA-binding domain superfamily/Winged helix DNA-binding domain"/>
    <property type="match status" value="1"/>
</dbReference>
<dbReference type="CDD" id="cd07377">
    <property type="entry name" value="WHTH_GntR"/>
    <property type="match status" value="1"/>
</dbReference>
<dbReference type="InterPro" id="IPR011663">
    <property type="entry name" value="UTRA"/>
</dbReference>
<dbReference type="PANTHER" id="PTHR44846">
    <property type="entry name" value="MANNOSYL-D-GLYCERATE TRANSPORT/METABOLISM SYSTEM REPRESSOR MNGR-RELATED"/>
    <property type="match status" value="1"/>
</dbReference>
<sequence>MMLSRSRMSNMPSDVAHATPKYYVLKTEVLRLMAGLQPGTLIPTERALAEKYGTSRTTVRQAISELVAEGKLGRIQGHGTFVAPPKVTHVRQLTSFSDDARTQGMRPDSTLVALNVVGSDAEIAARLGLDQGEPVTRLERIRLIEGEPLAHEVAWLPGKLPRFKSNLAKAGSLYAVLADVYGVHIADVEDTVETALAGPADVRLLGIEMGAPLLVVHRLARDAAGAPVEWTRSAFRGDRFRFVSRVKAGS</sequence>
<keyword evidence="6" id="KW-1185">Reference proteome</keyword>
<protein>
    <submittedName>
        <fullName evidence="5">Transcriptional regulator, GntR-family</fullName>
    </submittedName>
</protein>
<dbReference type="Pfam" id="PF00392">
    <property type="entry name" value="GntR"/>
    <property type="match status" value="1"/>
</dbReference>
<dbReference type="GO" id="GO:0045892">
    <property type="term" value="P:negative regulation of DNA-templated transcription"/>
    <property type="evidence" value="ECO:0007669"/>
    <property type="project" value="TreeGrafter"/>
</dbReference>
<dbReference type="InterPro" id="IPR000524">
    <property type="entry name" value="Tscrpt_reg_HTH_GntR"/>
</dbReference>
<evidence type="ECO:0000256" key="3">
    <source>
        <dbReference type="ARBA" id="ARBA00023163"/>
    </source>
</evidence>
<dbReference type="HOGENOM" id="CLU_063236_2_3_11"/>
<dbReference type="InterPro" id="IPR036388">
    <property type="entry name" value="WH-like_DNA-bd_sf"/>
</dbReference>
<dbReference type="InterPro" id="IPR028978">
    <property type="entry name" value="Chorismate_lyase_/UTRA_dom_sf"/>
</dbReference>
<dbReference type="Pfam" id="PF07702">
    <property type="entry name" value="UTRA"/>
    <property type="match status" value="1"/>
</dbReference>
<feature type="domain" description="HTH gntR-type" evidence="4">
    <location>
        <begin position="18"/>
        <end position="85"/>
    </location>
</feature>
<gene>
    <name evidence="5" type="ordered locus">AAur_2055</name>
</gene>
<dbReference type="InterPro" id="IPR036390">
    <property type="entry name" value="WH_DNA-bd_sf"/>
</dbReference>
<dbReference type="eggNOG" id="COG2188">
    <property type="taxonomic scope" value="Bacteria"/>
</dbReference>
<dbReference type="EMBL" id="CP000474">
    <property type="protein sequence ID" value="ABM07212.1"/>
    <property type="molecule type" value="Genomic_DNA"/>
</dbReference>
<dbReference type="Proteomes" id="UP000000637">
    <property type="component" value="Chromosome"/>
</dbReference>
<dbReference type="Gene3D" id="3.40.1410.10">
    <property type="entry name" value="Chorismate lyase-like"/>
    <property type="match status" value="1"/>
</dbReference>
<dbReference type="STRING" id="290340.AAur_2055"/>
<evidence type="ECO:0000256" key="2">
    <source>
        <dbReference type="ARBA" id="ARBA00023125"/>
    </source>
</evidence>